<organism evidence="2 3">
    <name type="scientific">Bombus vosnesenskii</name>
    <dbReference type="NCBI Taxonomy" id="207650"/>
    <lineage>
        <taxon>Eukaryota</taxon>
        <taxon>Metazoa</taxon>
        <taxon>Ecdysozoa</taxon>
        <taxon>Arthropoda</taxon>
        <taxon>Hexapoda</taxon>
        <taxon>Insecta</taxon>
        <taxon>Pterygota</taxon>
        <taxon>Neoptera</taxon>
        <taxon>Endopterygota</taxon>
        <taxon>Hymenoptera</taxon>
        <taxon>Apocrita</taxon>
        <taxon>Aculeata</taxon>
        <taxon>Apoidea</taxon>
        <taxon>Anthophila</taxon>
        <taxon>Apidae</taxon>
        <taxon>Bombus</taxon>
        <taxon>Pyrobombus</taxon>
    </lineage>
</organism>
<sequence>MISRFKEMNIGVMNMEERFNYEGRQNVLSYLIAIEEEENGGNWRKTNSKLEKKEGRRRLDSDFVHLDRRRKRQVFVAEQLQSRPPSAAVMHASSKSSSLGEARLVA</sequence>
<dbReference type="KEGG" id="bvk:117238090"/>
<evidence type="ECO:0000313" key="2">
    <source>
        <dbReference type="Proteomes" id="UP000504631"/>
    </source>
</evidence>
<evidence type="ECO:0000313" key="3">
    <source>
        <dbReference type="RefSeq" id="XP_033358618.1"/>
    </source>
</evidence>
<reference evidence="3" key="1">
    <citation type="submission" date="2025-08" db="UniProtKB">
        <authorList>
            <consortium name="RefSeq"/>
        </authorList>
    </citation>
    <scope>IDENTIFICATION</scope>
    <source>
        <tissue evidence="3">Muscle</tissue>
    </source>
</reference>
<dbReference type="AlphaFoldDB" id="A0A6J3KZ34"/>
<dbReference type="RefSeq" id="XP_033358618.1">
    <property type="nucleotide sequence ID" value="XM_033502727.1"/>
</dbReference>
<proteinExistence type="predicted"/>
<evidence type="ECO:0000256" key="1">
    <source>
        <dbReference type="SAM" id="MobiDB-lite"/>
    </source>
</evidence>
<keyword evidence="2" id="KW-1185">Reference proteome</keyword>
<dbReference type="GeneID" id="117238090"/>
<accession>A0A6J3KZ34</accession>
<gene>
    <name evidence="3" type="primary">LOC117238090</name>
</gene>
<feature type="region of interest" description="Disordered" evidence="1">
    <location>
        <begin position="82"/>
        <end position="106"/>
    </location>
</feature>
<protein>
    <submittedName>
        <fullName evidence="3">Uncharacterized protein LOC117238090</fullName>
    </submittedName>
</protein>
<name>A0A6J3KZ34_9HYME</name>
<dbReference type="Proteomes" id="UP000504631">
    <property type="component" value="Unplaced"/>
</dbReference>